<sequence>MAAVAVWVRMDKMNPLIANGVAIRLITVGVNMNAENAQL</sequence>
<dbReference type="EMBL" id="DS989882">
    <property type="protein sequence ID" value="EDX70761.1"/>
    <property type="molecule type" value="Genomic_DNA"/>
</dbReference>
<dbReference type="AlphaFoldDB" id="B4W4W9"/>
<evidence type="ECO:0000313" key="1">
    <source>
        <dbReference type="EMBL" id="EDX70761.1"/>
    </source>
</evidence>
<dbReference type="HOGENOM" id="CLU_3307920_0_0_3"/>
<gene>
    <name evidence="1" type="ORF">MC7420_5964</name>
</gene>
<evidence type="ECO:0000313" key="2">
    <source>
        <dbReference type="Proteomes" id="UP000003835"/>
    </source>
</evidence>
<accession>B4W4W9</accession>
<protein>
    <submittedName>
        <fullName evidence="1">Uncharacterized protein</fullName>
    </submittedName>
</protein>
<dbReference type="Proteomes" id="UP000003835">
    <property type="component" value="Unassembled WGS sequence"/>
</dbReference>
<name>B4W4W9_9CYAN</name>
<organism evidence="1 2">
    <name type="scientific">Coleofasciculus chthonoplastes PCC 7420</name>
    <dbReference type="NCBI Taxonomy" id="118168"/>
    <lineage>
        <taxon>Bacteria</taxon>
        <taxon>Bacillati</taxon>
        <taxon>Cyanobacteriota</taxon>
        <taxon>Cyanophyceae</taxon>
        <taxon>Coleofasciculales</taxon>
        <taxon>Coleofasciculaceae</taxon>
        <taxon>Coleofasciculus</taxon>
    </lineage>
</organism>
<reference evidence="1 2" key="1">
    <citation type="submission" date="2008-07" db="EMBL/GenBank/DDBJ databases">
        <authorList>
            <person name="Tandeau de Marsac N."/>
            <person name="Ferriera S."/>
            <person name="Johnson J."/>
            <person name="Kravitz S."/>
            <person name="Beeson K."/>
            <person name="Sutton G."/>
            <person name="Rogers Y.-H."/>
            <person name="Friedman R."/>
            <person name="Frazier M."/>
            <person name="Venter J.C."/>
        </authorList>
    </citation>
    <scope>NUCLEOTIDE SEQUENCE [LARGE SCALE GENOMIC DNA]</scope>
    <source>
        <strain evidence="1 2">PCC 7420</strain>
    </source>
</reference>
<proteinExistence type="predicted"/>
<keyword evidence="2" id="KW-1185">Reference proteome</keyword>